<accession>A0A2H0TLE9</accession>
<name>A0A2H0TLE9_9BACT</name>
<dbReference type="InterPro" id="IPR029060">
    <property type="entry name" value="PIN-like_dom_sf"/>
</dbReference>
<evidence type="ECO:0000259" key="1">
    <source>
        <dbReference type="Pfam" id="PF01850"/>
    </source>
</evidence>
<organism evidence="2 3">
    <name type="scientific">Candidatus Nealsonbacteria bacterium CG10_big_fil_rev_8_21_14_0_10_37_25</name>
    <dbReference type="NCBI Taxonomy" id="1974711"/>
    <lineage>
        <taxon>Bacteria</taxon>
        <taxon>Candidatus Nealsoniibacteriota</taxon>
    </lineage>
</organism>
<feature type="domain" description="PIN" evidence="1">
    <location>
        <begin position="2"/>
        <end position="127"/>
    </location>
</feature>
<evidence type="ECO:0000313" key="3">
    <source>
        <dbReference type="Proteomes" id="UP000228909"/>
    </source>
</evidence>
<dbReference type="SUPFAM" id="SSF88723">
    <property type="entry name" value="PIN domain-like"/>
    <property type="match status" value="1"/>
</dbReference>
<protein>
    <recommendedName>
        <fullName evidence="1">PIN domain-containing protein</fullName>
    </recommendedName>
</protein>
<dbReference type="Proteomes" id="UP000228909">
    <property type="component" value="Unassembled WGS sequence"/>
</dbReference>
<dbReference type="InterPro" id="IPR002716">
    <property type="entry name" value="PIN_dom"/>
</dbReference>
<dbReference type="EMBL" id="PFCK01000043">
    <property type="protein sequence ID" value="PIR71625.1"/>
    <property type="molecule type" value="Genomic_DNA"/>
</dbReference>
<dbReference type="PANTHER" id="PTHR38826">
    <property type="entry name" value="RIBONUCLEASE VAPC13"/>
    <property type="match status" value="1"/>
</dbReference>
<dbReference type="InterPro" id="IPR052106">
    <property type="entry name" value="PINc/VapC_TA"/>
</dbReference>
<proteinExistence type="predicted"/>
<reference evidence="3" key="1">
    <citation type="submission" date="2017-09" db="EMBL/GenBank/DDBJ databases">
        <title>Depth-based differentiation of microbial function through sediment-hosted aquifers and enrichment of novel symbionts in the deep terrestrial subsurface.</title>
        <authorList>
            <person name="Probst A.J."/>
            <person name="Ladd B."/>
            <person name="Jarett J.K."/>
            <person name="Geller-Mcgrath D.E."/>
            <person name="Sieber C.M.K."/>
            <person name="Emerson J.B."/>
            <person name="Anantharaman K."/>
            <person name="Thomas B.C."/>
            <person name="Malmstrom R."/>
            <person name="Stieglmeier M."/>
            <person name="Klingl A."/>
            <person name="Woyke T."/>
            <person name="Ryan C.M."/>
            <person name="Banfield J.F."/>
        </authorList>
    </citation>
    <scope>NUCLEOTIDE SEQUENCE [LARGE SCALE GENOMIC DNA]</scope>
</reference>
<dbReference type="AlphaFoldDB" id="A0A2H0TLE9"/>
<sequence length="140" mass="16542">MYFIDTNVFIRVLVKDNEKFFRECLSFLNLIKKDEIRAFTSTLVLSEVEWVLDGFYKFEKQKVIEALDGIIKLKNLKIIDKFDPQLALDIFQKNNVKFIDALISSNPQIFQMKIIIISYDKDFDKLNVKRKEPKDVLKGI</sequence>
<evidence type="ECO:0000313" key="2">
    <source>
        <dbReference type="EMBL" id="PIR71625.1"/>
    </source>
</evidence>
<dbReference type="Gene3D" id="3.40.50.1010">
    <property type="entry name" value="5'-nuclease"/>
    <property type="match status" value="1"/>
</dbReference>
<gene>
    <name evidence="2" type="ORF">COU43_01580</name>
</gene>
<comment type="caution">
    <text evidence="2">The sequence shown here is derived from an EMBL/GenBank/DDBJ whole genome shotgun (WGS) entry which is preliminary data.</text>
</comment>
<dbReference type="PANTHER" id="PTHR38826:SF5">
    <property type="entry name" value="RIBONUCLEASE VAPC13"/>
    <property type="match status" value="1"/>
</dbReference>
<dbReference type="Pfam" id="PF01850">
    <property type="entry name" value="PIN"/>
    <property type="match status" value="1"/>
</dbReference>